<keyword evidence="2" id="KW-0732">Signal</keyword>
<evidence type="ECO:0000259" key="3">
    <source>
        <dbReference type="Pfam" id="PF04536"/>
    </source>
</evidence>
<keyword evidence="1" id="KW-0472">Membrane</keyword>
<feature type="transmembrane region" description="Helical" evidence="1">
    <location>
        <begin position="208"/>
        <end position="228"/>
    </location>
</feature>
<keyword evidence="1" id="KW-0812">Transmembrane</keyword>
<evidence type="ECO:0000256" key="1">
    <source>
        <dbReference type="SAM" id="Phobius"/>
    </source>
</evidence>
<sequence>MSLPLPILKIRSLWAVFIFATLCLFASAVQAAPQFPALTGRVVDQANLLTPEVEADLTAKLKGLEDATTDQVVVVTLNSLDGYEIADYGYQLLRHWGIGQKSAQASATAGSEALGQFKNNGVILIVAPNERKVRIEVGYGLEPVITDAYSSLIINNGIIPSFRTGDYQTGIVNGTDLIIAQLAQDRGVAIQKAQAAAEPVQHGRQQRIPLWIIVVVVLFLLIFGRGWLPFFILDALLRGGGGWSGGGGGGFGGGGFSGGGGSGGGGGASGSW</sequence>
<evidence type="ECO:0000313" key="5">
    <source>
        <dbReference type="Proteomes" id="UP001214854"/>
    </source>
</evidence>
<dbReference type="InterPro" id="IPR007621">
    <property type="entry name" value="TPM_dom"/>
</dbReference>
<dbReference type="Gene3D" id="3.10.310.50">
    <property type="match status" value="1"/>
</dbReference>
<name>A0ABT5HQZ6_9CAUL</name>
<accession>A0ABT5HQZ6</accession>
<keyword evidence="5" id="KW-1185">Reference proteome</keyword>
<dbReference type="PANTHER" id="PTHR30373">
    <property type="entry name" value="UPF0603 PROTEIN YGCG"/>
    <property type="match status" value="1"/>
</dbReference>
<evidence type="ECO:0000313" key="4">
    <source>
        <dbReference type="EMBL" id="MDC7682469.1"/>
    </source>
</evidence>
<organism evidence="4 5">
    <name type="scientific">Asticcacaulis aquaticus</name>
    <dbReference type="NCBI Taxonomy" id="2984212"/>
    <lineage>
        <taxon>Bacteria</taxon>
        <taxon>Pseudomonadati</taxon>
        <taxon>Pseudomonadota</taxon>
        <taxon>Alphaproteobacteria</taxon>
        <taxon>Caulobacterales</taxon>
        <taxon>Caulobacteraceae</taxon>
        <taxon>Asticcacaulis</taxon>
    </lineage>
</organism>
<proteinExistence type="predicted"/>
<protein>
    <submittedName>
        <fullName evidence="4">TPM domain-containing protein</fullName>
    </submittedName>
</protein>
<evidence type="ECO:0000256" key="2">
    <source>
        <dbReference type="SAM" id="SignalP"/>
    </source>
</evidence>
<gene>
    <name evidence="4" type="ORF">PQU92_04230</name>
</gene>
<feature type="domain" description="TPM" evidence="3">
    <location>
        <begin position="42"/>
        <end position="180"/>
    </location>
</feature>
<dbReference type="RefSeq" id="WP_272746956.1">
    <property type="nucleotide sequence ID" value="NZ_JAQQKX010000002.1"/>
</dbReference>
<feature type="signal peptide" evidence="2">
    <location>
        <begin position="1"/>
        <end position="31"/>
    </location>
</feature>
<keyword evidence="1" id="KW-1133">Transmembrane helix</keyword>
<feature type="chain" id="PRO_5046664655" evidence="2">
    <location>
        <begin position="32"/>
        <end position="272"/>
    </location>
</feature>
<dbReference type="Pfam" id="PF04536">
    <property type="entry name" value="TPM_phosphatase"/>
    <property type="match status" value="1"/>
</dbReference>
<comment type="caution">
    <text evidence="4">The sequence shown here is derived from an EMBL/GenBank/DDBJ whole genome shotgun (WGS) entry which is preliminary data.</text>
</comment>
<dbReference type="EMBL" id="JAQQKX010000002">
    <property type="protein sequence ID" value="MDC7682469.1"/>
    <property type="molecule type" value="Genomic_DNA"/>
</dbReference>
<dbReference type="PANTHER" id="PTHR30373:SF2">
    <property type="entry name" value="UPF0603 PROTEIN YGCG"/>
    <property type="match status" value="1"/>
</dbReference>
<dbReference type="Proteomes" id="UP001214854">
    <property type="component" value="Unassembled WGS sequence"/>
</dbReference>
<reference evidence="4 5" key="1">
    <citation type="submission" date="2023-01" db="EMBL/GenBank/DDBJ databases">
        <title>Novel species of the genus Asticcacaulis isolated from rivers.</title>
        <authorList>
            <person name="Lu H."/>
        </authorList>
    </citation>
    <scope>NUCLEOTIDE SEQUENCE [LARGE SCALE GENOMIC DNA]</scope>
    <source>
        <strain evidence="4 5">BYS171W</strain>
    </source>
</reference>